<sequence>MLESELRVCPFVVTIRKEMVILAPFSYLVCEVTKDGV</sequence>
<evidence type="ECO:0000313" key="1">
    <source>
        <dbReference type="EMBL" id="SHF68299.1"/>
    </source>
</evidence>
<reference evidence="2" key="1">
    <citation type="submission" date="2016-11" db="EMBL/GenBank/DDBJ databases">
        <authorList>
            <person name="Varghese N."/>
            <person name="Submissions S."/>
        </authorList>
    </citation>
    <scope>NUCLEOTIDE SEQUENCE [LARGE SCALE GENOMIC DNA]</scope>
    <source>
        <strain evidence="2">DSM 100566</strain>
    </source>
</reference>
<dbReference type="STRING" id="1486859.SAMN05444273_109117"/>
<proteinExistence type="predicted"/>
<name>A0A1M5DMS0_9RHOB</name>
<accession>A0A1M5DMS0</accession>
<dbReference type="AlphaFoldDB" id="A0A1M5DMS0"/>
<evidence type="ECO:0000313" key="2">
    <source>
        <dbReference type="Proteomes" id="UP000184144"/>
    </source>
</evidence>
<dbReference type="EMBL" id="FQUV01000009">
    <property type="protein sequence ID" value="SHF68299.1"/>
    <property type="molecule type" value="Genomic_DNA"/>
</dbReference>
<gene>
    <name evidence="1" type="ORF">SAMN05444273_109117</name>
</gene>
<organism evidence="1 2">
    <name type="scientific">Litoreibacter ascidiaceicola</name>
    <dbReference type="NCBI Taxonomy" id="1486859"/>
    <lineage>
        <taxon>Bacteria</taxon>
        <taxon>Pseudomonadati</taxon>
        <taxon>Pseudomonadota</taxon>
        <taxon>Alphaproteobacteria</taxon>
        <taxon>Rhodobacterales</taxon>
        <taxon>Roseobacteraceae</taxon>
        <taxon>Litoreibacter</taxon>
    </lineage>
</organism>
<dbReference type="Proteomes" id="UP000184144">
    <property type="component" value="Unassembled WGS sequence"/>
</dbReference>
<protein>
    <submittedName>
        <fullName evidence="1">Uncharacterized protein</fullName>
    </submittedName>
</protein>
<keyword evidence="2" id="KW-1185">Reference proteome</keyword>